<dbReference type="GO" id="GO:0031012">
    <property type="term" value="C:extracellular matrix"/>
    <property type="evidence" value="ECO:0007669"/>
    <property type="project" value="InterPro"/>
</dbReference>
<dbReference type="Gene3D" id="3.40.390.10">
    <property type="entry name" value="Collagenase (Catalytic Domain)"/>
    <property type="match status" value="1"/>
</dbReference>
<dbReference type="CDD" id="cd04268">
    <property type="entry name" value="ZnMc_MMP_like"/>
    <property type="match status" value="1"/>
</dbReference>
<evidence type="ECO:0000256" key="4">
    <source>
        <dbReference type="ARBA" id="ARBA00022833"/>
    </source>
</evidence>
<dbReference type="GO" id="GO:0008270">
    <property type="term" value="F:zinc ion binding"/>
    <property type="evidence" value="ECO:0007669"/>
    <property type="project" value="InterPro"/>
</dbReference>
<evidence type="ECO:0000256" key="3">
    <source>
        <dbReference type="ARBA" id="ARBA00022801"/>
    </source>
</evidence>
<keyword evidence="3" id="KW-0378">Hydrolase</keyword>
<sequence length="242" mass="26687">MRRFFGTIMLYALAFIGFGWAYQNNENVRLTANRIAYVAQADFQQLKSRVTGQKTTTTAKTKAQQQTTGDDDSVSGRWKKTTATVYVSYKNQTLQQAALDAIAKWNATGCFKFKQTSNKKNADIVMTTMDKDNDAAGLTQMSVDSLTGYFVHSTVYLNTAYLLNPSYGYTMERIVNTAEHELGHAIGLQHTNDISVMQPAGSLYTIQQRDIDAVNELYSSQANSSSSASSSIKTSTQNVAAN</sequence>
<keyword evidence="1" id="KW-0645">Protease</keyword>
<dbReference type="RefSeq" id="WP_235804015.1">
    <property type="nucleotide sequence ID" value="NZ_AZEQ01000024.1"/>
</dbReference>
<feature type="region of interest" description="Disordered" evidence="5">
    <location>
        <begin position="54"/>
        <end position="74"/>
    </location>
</feature>
<dbReference type="PATRIC" id="fig|1423771.3.peg.1166"/>
<dbReference type="Proteomes" id="UP000050901">
    <property type="component" value="Unassembled WGS sequence"/>
</dbReference>
<dbReference type="SMART" id="SM00235">
    <property type="entry name" value="ZnMc"/>
    <property type="match status" value="1"/>
</dbReference>
<gene>
    <name evidence="7" type="ORF">FC47_GL001156</name>
</gene>
<dbReference type="InterPro" id="IPR024079">
    <property type="entry name" value="MetalloPept_cat_dom_sf"/>
</dbReference>
<accession>A0A0R1P286</accession>
<dbReference type="GO" id="GO:0006508">
    <property type="term" value="P:proteolysis"/>
    <property type="evidence" value="ECO:0007669"/>
    <property type="project" value="UniProtKB-KW"/>
</dbReference>
<proteinExistence type="predicted"/>
<reference evidence="7 8" key="1">
    <citation type="journal article" date="2015" name="Genome Announc.">
        <title>Expanding the biotechnology potential of lactobacilli through comparative genomics of 213 strains and associated genera.</title>
        <authorList>
            <person name="Sun Z."/>
            <person name="Harris H.M."/>
            <person name="McCann A."/>
            <person name="Guo C."/>
            <person name="Argimon S."/>
            <person name="Zhang W."/>
            <person name="Yang X."/>
            <person name="Jeffery I.B."/>
            <person name="Cooney J.C."/>
            <person name="Kagawa T.F."/>
            <person name="Liu W."/>
            <person name="Song Y."/>
            <person name="Salvetti E."/>
            <person name="Wrobel A."/>
            <person name="Rasinkangas P."/>
            <person name="Parkhill J."/>
            <person name="Rea M.C."/>
            <person name="O'Sullivan O."/>
            <person name="Ritari J."/>
            <person name="Douillard F.P."/>
            <person name="Paul Ross R."/>
            <person name="Yang R."/>
            <person name="Briner A.E."/>
            <person name="Felis G.E."/>
            <person name="de Vos W.M."/>
            <person name="Barrangou R."/>
            <person name="Klaenhammer T.R."/>
            <person name="Caufield P.W."/>
            <person name="Cui Y."/>
            <person name="Zhang H."/>
            <person name="O'Toole P.W."/>
        </authorList>
    </citation>
    <scope>NUCLEOTIDE SEQUENCE [LARGE SCALE GENOMIC DNA]</scope>
    <source>
        <strain evidence="7 8">DSM 13345</strain>
    </source>
</reference>
<evidence type="ECO:0000256" key="1">
    <source>
        <dbReference type="ARBA" id="ARBA00022670"/>
    </source>
</evidence>
<organism evidence="7 8">
    <name type="scientific">Limosilactobacillus mucosae DSM 13345</name>
    <dbReference type="NCBI Taxonomy" id="1423771"/>
    <lineage>
        <taxon>Bacteria</taxon>
        <taxon>Bacillati</taxon>
        <taxon>Bacillota</taxon>
        <taxon>Bacilli</taxon>
        <taxon>Lactobacillales</taxon>
        <taxon>Lactobacillaceae</taxon>
        <taxon>Limosilactobacillus</taxon>
    </lineage>
</organism>
<dbReference type="AlphaFoldDB" id="A0A0R1P286"/>
<keyword evidence="4" id="KW-0862">Zinc</keyword>
<evidence type="ECO:0000256" key="5">
    <source>
        <dbReference type="SAM" id="MobiDB-lite"/>
    </source>
</evidence>
<protein>
    <recommendedName>
        <fullName evidence="6">Peptidase metallopeptidase domain-containing protein</fullName>
    </recommendedName>
</protein>
<evidence type="ECO:0000313" key="7">
    <source>
        <dbReference type="EMBL" id="KRL23954.1"/>
    </source>
</evidence>
<evidence type="ECO:0000256" key="2">
    <source>
        <dbReference type="ARBA" id="ARBA00022723"/>
    </source>
</evidence>
<dbReference type="GO" id="GO:0004222">
    <property type="term" value="F:metalloendopeptidase activity"/>
    <property type="evidence" value="ECO:0007669"/>
    <property type="project" value="InterPro"/>
</dbReference>
<dbReference type="EMBL" id="AZEQ01000024">
    <property type="protein sequence ID" value="KRL23954.1"/>
    <property type="molecule type" value="Genomic_DNA"/>
</dbReference>
<evidence type="ECO:0000259" key="6">
    <source>
        <dbReference type="SMART" id="SM00235"/>
    </source>
</evidence>
<comment type="caution">
    <text evidence="7">The sequence shown here is derived from an EMBL/GenBank/DDBJ whole genome shotgun (WGS) entry which is preliminary data.</text>
</comment>
<name>A0A0R1P286_LIMMU</name>
<dbReference type="InterPro" id="IPR001818">
    <property type="entry name" value="Pept_M10_metallopeptidase"/>
</dbReference>
<dbReference type="Pfam" id="PF00413">
    <property type="entry name" value="Peptidase_M10"/>
    <property type="match status" value="1"/>
</dbReference>
<dbReference type="InterPro" id="IPR006026">
    <property type="entry name" value="Peptidase_Metallo"/>
</dbReference>
<dbReference type="SUPFAM" id="SSF55486">
    <property type="entry name" value="Metalloproteases ('zincins'), catalytic domain"/>
    <property type="match status" value="1"/>
</dbReference>
<feature type="domain" description="Peptidase metallopeptidase" evidence="6">
    <location>
        <begin position="74"/>
        <end position="220"/>
    </location>
</feature>
<evidence type="ECO:0000313" key="8">
    <source>
        <dbReference type="Proteomes" id="UP000050901"/>
    </source>
</evidence>
<feature type="region of interest" description="Disordered" evidence="5">
    <location>
        <begin position="223"/>
        <end position="242"/>
    </location>
</feature>
<feature type="compositionally biased region" description="Low complexity" evidence="5">
    <location>
        <begin position="54"/>
        <end position="68"/>
    </location>
</feature>
<keyword evidence="2" id="KW-0479">Metal-binding</keyword>